<dbReference type="AlphaFoldDB" id="A0A3P3ZB28"/>
<evidence type="ECO:0000256" key="1">
    <source>
        <dbReference type="ARBA" id="ARBA00022679"/>
    </source>
</evidence>
<evidence type="ECO:0000313" key="5">
    <source>
        <dbReference type="EMBL" id="SYZ67432.1"/>
    </source>
</evidence>
<dbReference type="Pfam" id="PF01853">
    <property type="entry name" value="MOZ_SAS"/>
    <property type="match status" value="2"/>
</dbReference>
<dbReference type="GO" id="GO:0000785">
    <property type="term" value="C:chromatin"/>
    <property type="evidence" value="ECO:0007669"/>
    <property type="project" value="TreeGrafter"/>
</dbReference>
<dbReference type="PROSITE" id="PS51726">
    <property type="entry name" value="MYST_HAT"/>
    <property type="match status" value="1"/>
</dbReference>
<dbReference type="InterPro" id="IPR016181">
    <property type="entry name" value="Acyl_CoA_acyltransferase"/>
</dbReference>
<evidence type="ECO:0000256" key="3">
    <source>
        <dbReference type="SAM" id="MobiDB-lite"/>
    </source>
</evidence>
<dbReference type="Gene3D" id="3.40.630.30">
    <property type="match status" value="1"/>
</dbReference>
<dbReference type="Proteomes" id="UP000319462">
    <property type="component" value="Chromosome 28"/>
</dbReference>
<protein>
    <submittedName>
        <fullName evidence="5">Histone_acetyltransferase</fullName>
    </submittedName>
</protein>
<dbReference type="GO" id="GO:0003712">
    <property type="term" value="F:transcription coregulator activity"/>
    <property type="evidence" value="ECO:0007669"/>
    <property type="project" value="TreeGrafter"/>
</dbReference>
<sequence>MGAALCLCMCEVPAWLTCCTRGGDLFSSGPVGVSLPYGPTLALVEQRRSFWAGTERERGMGWDRGGRVKAPSHSRTSLMSRRLCSAASLYAYAHEHPKGAYTPFRFLPALSACPLCVGLQFQPVLLSFRSCLRVYLLPLPLLTFHTCAHTLQGGTELPFGLLMTRGTLSQEVSCVVALSTQLYPALLHRRGGTTGSTSSTAGFGGYGGGAAAGHGTPREVVVPGVILEVRQLWHPSPLNAASSADTNTTRRCTPPCSPTSSTPQRGSHLSQSAVVSSAPVIAEEMEATAGANHTGVSLYAFVRVKETDHRLSAWFPVDDVYVKTTVAQLTFGYVAEDAAVPASAADTAATPYGLAVDMVRLSHVLHRPWLSSVYGETTPGMARTQRARRQLDYLEERLLRDCRTPTTVRYFVYLNTYVFTPWYYAPFGLLNSEYDPMLPWTEVAGTSASASSASTPTGKGVNNTTGSSVEVQQQPFIRDAFLCPFSLRIYSTYAQMHYETRTYRADRLRPPGDEVYRDEMRGLFLFKINGSQHVTYCRHLFLIGKSFLENKLAGHDVHSYYFYVLCLHHRYFPHYVSDPSAMYFAGFFTWEKHVSEYNLACIVTLPCFGRRTSRQRSVAPQDGATATALSPPQVLRHLGQFMIAVSYELAYRRKQIGTPEKPLSDLGAIAYQQFWRRAIVRWMKETLNTIRRANAVDVDGDDMDKTVQKRAQGGAQVESRGSHASDTGVPLGLDAGSAAVEVVMLVEEGRGVTGGHDIDRGRSGEVDASLHERHSNALSSARKRSRVDAKTEHERNVDDEETRLPFSQGKLPLAAAVPPSLTKKGISGHSAAAQSPTGALLAAGTTAFTQRTTIRDIAVAVRLEEADVLKTLLGMGVLHRSGEDRGIQLLLPQRYVDWIYDETLRWESSLQHAVFQPALLKSRGFHTSTR</sequence>
<feature type="compositionally biased region" description="Basic and acidic residues" evidence="3">
    <location>
        <begin position="756"/>
        <end position="775"/>
    </location>
</feature>
<dbReference type="GO" id="GO:0005634">
    <property type="term" value="C:nucleus"/>
    <property type="evidence" value="ECO:0007669"/>
    <property type="project" value="TreeGrafter"/>
</dbReference>
<dbReference type="GO" id="GO:0006357">
    <property type="term" value="P:regulation of transcription by RNA polymerase II"/>
    <property type="evidence" value="ECO:0007669"/>
    <property type="project" value="TreeGrafter"/>
</dbReference>
<evidence type="ECO:0000256" key="2">
    <source>
        <dbReference type="PIRSR" id="PIRSR602717-51"/>
    </source>
</evidence>
<dbReference type="SUPFAM" id="SSF55729">
    <property type="entry name" value="Acyl-CoA N-acyltransferases (Nat)"/>
    <property type="match status" value="1"/>
</dbReference>
<dbReference type="EMBL" id="LS997627">
    <property type="protein sequence ID" value="SYZ67432.1"/>
    <property type="molecule type" value="Genomic_DNA"/>
</dbReference>
<dbReference type="FunFam" id="3.40.630.30:FF:000195">
    <property type="entry name" value="Histone acetyltransferase"/>
    <property type="match status" value="1"/>
</dbReference>
<dbReference type="FunFam" id="3.40.630.30:FF:000193">
    <property type="entry name" value="Histone acetyltransferase"/>
    <property type="match status" value="1"/>
</dbReference>
<feature type="compositionally biased region" description="Basic and acidic residues" evidence="3">
    <location>
        <begin position="786"/>
        <end position="796"/>
    </location>
</feature>
<keyword evidence="1 5" id="KW-0808">Transferase</keyword>
<organism evidence="5 6">
    <name type="scientific">Leishmania braziliensis MHOM/BR/75/M2904</name>
    <dbReference type="NCBI Taxonomy" id="420245"/>
    <lineage>
        <taxon>Eukaryota</taxon>
        <taxon>Discoba</taxon>
        <taxon>Euglenozoa</taxon>
        <taxon>Kinetoplastea</taxon>
        <taxon>Metakinetoplastina</taxon>
        <taxon>Trypanosomatida</taxon>
        <taxon>Trypanosomatidae</taxon>
        <taxon>Leishmaniinae</taxon>
        <taxon>Leishmania</taxon>
        <taxon>Leishmania braziliensis species complex</taxon>
    </lineage>
</organism>
<dbReference type="InterPro" id="IPR002717">
    <property type="entry name" value="HAT_MYST-type"/>
</dbReference>
<feature type="active site" description="Proton donor/acceptor" evidence="2">
    <location>
        <position position="660"/>
    </location>
</feature>
<dbReference type="InterPro" id="IPR050603">
    <property type="entry name" value="MYST_HAT"/>
</dbReference>
<name>A0A3P3ZB28_LEIBR</name>
<reference evidence="5 6" key="1">
    <citation type="submission" date="2018-09" db="EMBL/GenBank/DDBJ databases">
        <authorList>
            <person name="Peiro R."/>
            <person name="Begona"/>
            <person name="Cbmso G."/>
            <person name="Lopez M."/>
            <person name="Gonzalez S."/>
        </authorList>
    </citation>
    <scope>NUCLEOTIDE SEQUENCE [LARGE SCALE GENOMIC DNA]</scope>
</reference>
<accession>A0A3P3ZB28</accession>
<gene>
    <name evidence="5" type="ORF">LBRM2904_28.2440</name>
</gene>
<dbReference type="PANTHER" id="PTHR10615:SF214">
    <property type="entry name" value="HISTONE ACETYLTRANSFERASE"/>
    <property type="match status" value="1"/>
</dbReference>
<evidence type="ECO:0000259" key="4">
    <source>
        <dbReference type="PROSITE" id="PS51726"/>
    </source>
</evidence>
<feature type="region of interest" description="Disordered" evidence="3">
    <location>
        <begin position="753"/>
        <end position="804"/>
    </location>
</feature>
<feature type="region of interest" description="Disordered" evidence="3">
    <location>
        <begin position="238"/>
        <end position="270"/>
    </location>
</feature>
<dbReference type="GO" id="GO:0003682">
    <property type="term" value="F:chromatin binding"/>
    <property type="evidence" value="ECO:0007669"/>
    <property type="project" value="TreeGrafter"/>
</dbReference>
<feature type="compositionally biased region" description="Low complexity" evidence="3">
    <location>
        <begin position="249"/>
        <end position="263"/>
    </location>
</feature>
<proteinExistence type="predicted"/>
<evidence type="ECO:0000313" key="6">
    <source>
        <dbReference type="Proteomes" id="UP000319462"/>
    </source>
</evidence>
<dbReference type="GO" id="GO:0004402">
    <property type="term" value="F:histone acetyltransferase activity"/>
    <property type="evidence" value="ECO:0007669"/>
    <property type="project" value="InterPro"/>
</dbReference>
<feature type="region of interest" description="Disordered" evidence="3">
    <location>
        <begin position="710"/>
        <end position="730"/>
    </location>
</feature>
<dbReference type="PANTHER" id="PTHR10615">
    <property type="entry name" value="HISTONE ACETYLTRANSFERASE"/>
    <property type="match status" value="1"/>
</dbReference>
<feature type="domain" description="MYST-type HAT" evidence="4">
    <location>
        <begin position="403"/>
        <end position="908"/>
    </location>
</feature>